<feature type="non-terminal residue" evidence="5">
    <location>
        <position position="1"/>
    </location>
</feature>
<dbReference type="Proteomes" id="UP000574390">
    <property type="component" value="Unassembled WGS sequence"/>
</dbReference>
<dbReference type="GO" id="GO:0006405">
    <property type="term" value="P:RNA export from nucleus"/>
    <property type="evidence" value="ECO:0007669"/>
    <property type="project" value="TreeGrafter"/>
</dbReference>
<dbReference type="AlphaFoldDB" id="A0A7J6T2P1"/>
<dbReference type="PANTHER" id="PTHR10350:SF6">
    <property type="entry name" value="NUCLEAR PORE COMPLEX PROTEIN NUP155"/>
    <property type="match status" value="1"/>
</dbReference>
<keyword evidence="3" id="KW-0539">Nucleus</keyword>
<dbReference type="Pfam" id="PF08801">
    <property type="entry name" value="Nucleoporin_N"/>
    <property type="match status" value="1"/>
</dbReference>
<dbReference type="GO" id="GO:0000972">
    <property type="term" value="P:transcription-dependent tethering of RNA polymerase II gene DNA at nuclear periphery"/>
    <property type="evidence" value="ECO:0007669"/>
    <property type="project" value="TreeGrafter"/>
</dbReference>
<dbReference type="GO" id="GO:0036228">
    <property type="term" value="P:protein localization to nuclear inner membrane"/>
    <property type="evidence" value="ECO:0007669"/>
    <property type="project" value="TreeGrafter"/>
</dbReference>
<feature type="non-terminal residue" evidence="5">
    <location>
        <position position="732"/>
    </location>
</feature>
<dbReference type="EMBL" id="JABANM010010657">
    <property type="protein sequence ID" value="KAF4739002.1"/>
    <property type="molecule type" value="Genomic_DNA"/>
</dbReference>
<feature type="domain" description="Nucleoporin Nup133/Nup155-like N-terminal" evidence="4">
    <location>
        <begin position="336"/>
        <end position="570"/>
    </location>
</feature>
<organism evidence="5 6">
    <name type="scientific">Perkinsus olseni</name>
    <name type="common">Perkinsus atlanticus</name>
    <dbReference type="NCBI Taxonomy" id="32597"/>
    <lineage>
        <taxon>Eukaryota</taxon>
        <taxon>Sar</taxon>
        <taxon>Alveolata</taxon>
        <taxon>Perkinsozoa</taxon>
        <taxon>Perkinsea</taxon>
        <taxon>Perkinsida</taxon>
        <taxon>Perkinsidae</taxon>
        <taxon>Perkinsus</taxon>
    </lineage>
</organism>
<dbReference type="PANTHER" id="PTHR10350">
    <property type="entry name" value="NUCLEAR PORE COMPLEX PROTEIN NUP155"/>
    <property type="match status" value="1"/>
</dbReference>
<comment type="caution">
    <text evidence="5">The sequence shown here is derived from an EMBL/GenBank/DDBJ whole genome shotgun (WGS) entry which is preliminary data.</text>
</comment>
<reference evidence="5 6" key="1">
    <citation type="submission" date="2020-04" db="EMBL/GenBank/DDBJ databases">
        <title>Perkinsus olseni comparative genomics.</title>
        <authorList>
            <person name="Bogema D.R."/>
        </authorList>
    </citation>
    <scope>NUCLEOTIDE SEQUENCE [LARGE SCALE GENOMIC DNA]</scope>
    <source>
        <strain evidence="5">ATCC PRA-205</strain>
    </source>
</reference>
<dbReference type="InterPro" id="IPR011047">
    <property type="entry name" value="Quinoprotein_ADH-like_sf"/>
</dbReference>
<protein>
    <recommendedName>
        <fullName evidence="4">Nucleoporin Nup133/Nup155-like N-terminal domain-containing protein</fullName>
    </recommendedName>
</protein>
<evidence type="ECO:0000313" key="5">
    <source>
        <dbReference type="EMBL" id="KAF4739002.1"/>
    </source>
</evidence>
<evidence type="ECO:0000256" key="2">
    <source>
        <dbReference type="ARBA" id="ARBA00022448"/>
    </source>
</evidence>
<evidence type="ECO:0000256" key="3">
    <source>
        <dbReference type="ARBA" id="ARBA00023242"/>
    </source>
</evidence>
<evidence type="ECO:0000259" key="4">
    <source>
        <dbReference type="Pfam" id="PF08801"/>
    </source>
</evidence>
<accession>A0A7J6T2P1</accession>
<name>A0A7J6T2P1_PEROL</name>
<dbReference type="GO" id="GO:0044611">
    <property type="term" value="C:nuclear pore inner ring"/>
    <property type="evidence" value="ECO:0007669"/>
    <property type="project" value="TreeGrafter"/>
</dbReference>
<dbReference type="GO" id="GO:0006606">
    <property type="term" value="P:protein import into nucleus"/>
    <property type="evidence" value="ECO:0007669"/>
    <property type="project" value="TreeGrafter"/>
</dbReference>
<keyword evidence="2" id="KW-0813">Transport</keyword>
<dbReference type="GO" id="GO:0017056">
    <property type="term" value="F:structural constituent of nuclear pore"/>
    <property type="evidence" value="ECO:0007669"/>
    <property type="project" value="InterPro"/>
</dbReference>
<comment type="subcellular location">
    <subcellularLocation>
        <location evidence="1">Nucleus</location>
    </subcellularLocation>
</comment>
<sequence length="732" mass="79047">EQYPFCILPEPSPVWYPSRIIRGGSCCGSSTVRSGRLRPVRLRLGVDFDCAVSTSEVVSLLKHIIRQGSRLAWDAMENWQAFCRYLIRGVHSAVKGALRDRRTGKLVAKPASVEEIPWKDIAPCWNPKGMRGVFTGTIMPLLGEDVDGMPLDALVKRLWVAWELPRKDNGEEAKAYTDCEKAVKDYLLSLASKADPTVKVVCQERISSQLPLDDLSVTALRARSMANVPLRRPPVSRGPGGFGSANVEYDSLPCEVDGALRVIEAGTAMDDTAGDMQSLLLDGGGGSITGTSTYTVFGDYSRPPALTEDTQELHQYVSAGESWATPESEADGEWERMGVISELGRQWKSRGSTVVIWDPLKCGHDVVEFKVSDDSDDSVTALCVTGWRDSAAAAAANSSLQHGRHARRWIMAVSTVTSVYLLVLSVSDAAQSLQPPVRYASVSLPGEAAEGEANRFISLCGTPTGSIYAGASDGSVWEVEYVTESELWREQQAQKARRRRLLSALGGSGGSGFTDQNRAKLKCLHRPFSSHLPGMFRSVASKIVSLSGPIVQVAFDPTRSLLYALGSSSTDGDSGRDVTVLRVDPKEGSVRHVADILHSSILSALRNMGTAAYGGSRVARARAFFSSARKNNAADVVGIFPVPYGKGGDICLLAVLRGGTRVYMRVWGYETQSYSGLHQRPQLVDSAKRVPSRIVVGLVRPPDRSPVLSVRSCAMTESGSVTMLDGCGTVVV</sequence>
<proteinExistence type="predicted"/>
<dbReference type="SUPFAM" id="SSF50998">
    <property type="entry name" value="Quinoprotein alcohol dehydrogenase-like"/>
    <property type="match status" value="1"/>
</dbReference>
<dbReference type="InterPro" id="IPR004870">
    <property type="entry name" value="Nucleoporin_Nup155"/>
</dbReference>
<evidence type="ECO:0000256" key="1">
    <source>
        <dbReference type="ARBA" id="ARBA00004123"/>
    </source>
</evidence>
<evidence type="ECO:0000313" key="6">
    <source>
        <dbReference type="Proteomes" id="UP000574390"/>
    </source>
</evidence>
<dbReference type="InterPro" id="IPR014908">
    <property type="entry name" value="Nucleoporin_Nup133/Nup155_N"/>
</dbReference>
<gene>
    <name evidence="5" type="ORF">FOZ62_026114</name>
</gene>